<accession>A0A6J4R7E4</accession>
<organism evidence="2">
    <name type="scientific">uncultured Rubrobacteraceae bacterium</name>
    <dbReference type="NCBI Taxonomy" id="349277"/>
    <lineage>
        <taxon>Bacteria</taxon>
        <taxon>Bacillati</taxon>
        <taxon>Actinomycetota</taxon>
        <taxon>Rubrobacteria</taxon>
        <taxon>Rubrobacterales</taxon>
        <taxon>Rubrobacteraceae</taxon>
        <taxon>environmental samples</taxon>
    </lineage>
</organism>
<gene>
    <name evidence="2" type="ORF">AVDCRST_MAG02-1992</name>
</gene>
<proteinExistence type="predicted"/>
<feature type="non-terminal residue" evidence="2">
    <location>
        <position position="1"/>
    </location>
</feature>
<sequence>GPPVGGREAVPARDNGEAWNLQDYRQRDPQTAQTAGARFRVTRPL</sequence>
<reference evidence="2" key="1">
    <citation type="submission" date="2020-02" db="EMBL/GenBank/DDBJ databases">
        <authorList>
            <person name="Meier V. D."/>
        </authorList>
    </citation>
    <scope>NUCLEOTIDE SEQUENCE</scope>
    <source>
        <strain evidence="2">AVDCRST_MAG02</strain>
    </source>
</reference>
<evidence type="ECO:0000256" key="1">
    <source>
        <dbReference type="SAM" id="MobiDB-lite"/>
    </source>
</evidence>
<dbReference type="EMBL" id="CADCVH010000067">
    <property type="protein sequence ID" value="CAA9459446.1"/>
    <property type="molecule type" value="Genomic_DNA"/>
</dbReference>
<feature type="non-terminal residue" evidence="2">
    <location>
        <position position="45"/>
    </location>
</feature>
<protein>
    <submittedName>
        <fullName evidence="2">Uncharacterized protein</fullName>
    </submittedName>
</protein>
<evidence type="ECO:0000313" key="2">
    <source>
        <dbReference type="EMBL" id="CAA9459446.1"/>
    </source>
</evidence>
<name>A0A6J4R7E4_9ACTN</name>
<dbReference type="AlphaFoldDB" id="A0A6J4R7E4"/>
<feature type="region of interest" description="Disordered" evidence="1">
    <location>
        <begin position="1"/>
        <end position="45"/>
    </location>
</feature>